<dbReference type="GO" id="GO:0071555">
    <property type="term" value="P:cell wall organization"/>
    <property type="evidence" value="ECO:0007669"/>
    <property type="project" value="UniProtKB-KW"/>
</dbReference>
<evidence type="ECO:0000313" key="14">
    <source>
        <dbReference type="Proteomes" id="UP000058114"/>
    </source>
</evidence>
<proteinExistence type="inferred from homology"/>
<evidence type="ECO:0000256" key="8">
    <source>
        <dbReference type="ARBA" id="ARBA00023049"/>
    </source>
</evidence>
<evidence type="ECO:0000256" key="5">
    <source>
        <dbReference type="ARBA" id="ARBA00022729"/>
    </source>
</evidence>
<dbReference type="InterPro" id="IPR009045">
    <property type="entry name" value="Zn_M74/Hedgehog-like"/>
</dbReference>
<name>A0A0S2SKS0_9GAMM</name>
<dbReference type="InterPro" id="IPR010275">
    <property type="entry name" value="MepK"/>
</dbReference>
<evidence type="ECO:0000256" key="10">
    <source>
        <dbReference type="ARBA" id="ARBA00093448"/>
    </source>
</evidence>
<keyword evidence="9" id="KW-0961">Cell wall biogenesis/degradation</keyword>
<evidence type="ECO:0000256" key="3">
    <source>
        <dbReference type="ARBA" id="ARBA00022670"/>
    </source>
</evidence>
<keyword evidence="3" id="KW-0645">Protease</keyword>
<keyword evidence="4" id="KW-0479">Metal-binding</keyword>
<evidence type="ECO:0000256" key="11">
    <source>
        <dbReference type="ARBA" id="ARBA00093666"/>
    </source>
</evidence>
<comment type="pathway">
    <text evidence="2">Cell wall biogenesis; cell wall polysaccharide biosynthesis.</text>
</comment>
<protein>
    <recommendedName>
        <fullName evidence="11">Murein endopeptidase K</fullName>
    </recommendedName>
</protein>
<dbReference type="InterPro" id="IPR006311">
    <property type="entry name" value="TAT_signal"/>
</dbReference>
<evidence type="ECO:0000256" key="2">
    <source>
        <dbReference type="ARBA" id="ARBA00004776"/>
    </source>
</evidence>
<dbReference type="PROSITE" id="PS51318">
    <property type="entry name" value="TAT"/>
    <property type="match status" value="1"/>
</dbReference>
<evidence type="ECO:0000256" key="7">
    <source>
        <dbReference type="ARBA" id="ARBA00022833"/>
    </source>
</evidence>
<accession>A0A0S2SKS0</accession>
<evidence type="ECO:0000256" key="6">
    <source>
        <dbReference type="ARBA" id="ARBA00022801"/>
    </source>
</evidence>
<evidence type="ECO:0000256" key="1">
    <source>
        <dbReference type="ARBA" id="ARBA00001947"/>
    </source>
</evidence>
<organism evidence="13 14">
    <name type="scientific">Aeromonas schubertii</name>
    <dbReference type="NCBI Taxonomy" id="652"/>
    <lineage>
        <taxon>Bacteria</taxon>
        <taxon>Pseudomonadati</taxon>
        <taxon>Pseudomonadota</taxon>
        <taxon>Gammaproteobacteria</taxon>
        <taxon>Aeromonadales</taxon>
        <taxon>Aeromonadaceae</taxon>
        <taxon>Aeromonas</taxon>
    </lineage>
</organism>
<dbReference type="KEGG" id="asr:WL1483_2830"/>
<dbReference type="RefSeq" id="WP_060584236.1">
    <property type="nucleotide sequence ID" value="NZ_CP013067.1"/>
</dbReference>
<keyword evidence="8" id="KW-0482">Metalloprotease</keyword>
<feature type="signal peptide" evidence="12">
    <location>
        <begin position="1"/>
        <end position="30"/>
    </location>
</feature>
<evidence type="ECO:0000256" key="9">
    <source>
        <dbReference type="ARBA" id="ARBA00023316"/>
    </source>
</evidence>
<feature type="chain" id="PRO_5006604475" description="Murein endopeptidase K" evidence="12">
    <location>
        <begin position="31"/>
        <end position="181"/>
    </location>
</feature>
<reference evidence="13 14" key="2">
    <citation type="journal article" date="2016" name="Genome Announc.">
        <title>Complete Genome Sequence of the Highly Virulent Aeromonas schubertii Strain WL1483, Isolated from Diseased Snakehead Fish (Channa argus) in China.</title>
        <authorList>
            <person name="Liu L."/>
            <person name="Li N."/>
            <person name="Zhang D."/>
            <person name="Fu X."/>
            <person name="Shi C."/>
            <person name="Lin Q."/>
            <person name="Hao G."/>
        </authorList>
    </citation>
    <scope>NUCLEOTIDE SEQUENCE [LARGE SCALE GENOMIC DNA]</scope>
    <source>
        <strain evidence="13 14">WL1483</strain>
    </source>
</reference>
<dbReference type="GO" id="GO:0006508">
    <property type="term" value="P:proteolysis"/>
    <property type="evidence" value="ECO:0007669"/>
    <property type="project" value="UniProtKB-KW"/>
</dbReference>
<evidence type="ECO:0000256" key="12">
    <source>
        <dbReference type="SAM" id="SignalP"/>
    </source>
</evidence>
<dbReference type="Proteomes" id="UP000058114">
    <property type="component" value="Chromosome"/>
</dbReference>
<reference evidence="14" key="1">
    <citation type="submission" date="2015-10" db="EMBL/GenBank/DDBJ databases">
        <title>Complete Genome Sequence of Aeromonas schubertii strain WL1483.</title>
        <authorList>
            <person name="Liu L."/>
        </authorList>
    </citation>
    <scope>NUCLEOTIDE SEQUENCE [LARGE SCALE GENOMIC DNA]</scope>
    <source>
        <strain evidence="14">WL1483</strain>
    </source>
</reference>
<comment type="similarity">
    <text evidence="10">Belongs to the peptidase M15 family.</text>
</comment>
<dbReference type="PATRIC" id="fig|652.5.peg.765"/>
<evidence type="ECO:0000313" key="13">
    <source>
        <dbReference type="EMBL" id="ALP42249.1"/>
    </source>
</evidence>
<dbReference type="Pfam" id="PF05951">
    <property type="entry name" value="Peptidase_M15_2"/>
    <property type="match status" value="1"/>
</dbReference>
<dbReference type="CDD" id="cd14844">
    <property type="entry name" value="Zn-DD-carboxypeptidase_like"/>
    <property type="match status" value="1"/>
</dbReference>
<gene>
    <name evidence="13" type="ORF">WL1483_2830</name>
</gene>
<comment type="cofactor">
    <cofactor evidence="1">
        <name>Zn(2+)</name>
        <dbReference type="ChEBI" id="CHEBI:29105"/>
    </cofactor>
</comment>
<dbReference type="GO" id="GO:0008237">
    <property type="term" value="F:metallopeptidase activity"/>
    <property type="evidence" value="ECO:0007669"/>
    <property type="project" value="UniProtKB-KW"/>
</dbReference>
<dbReference type="GO" id="GO:0046872">
    <property type="term" value="F:metal ion binding"/>
    <property type="evidence" value="ECO:0007669"/>
    <property type="project" value="UniProtKB-KW"/>
</dbReference>
<evidence type="ECO:0000256" key="4">
    <source>
        <dbReference type="ARBA" id="ARBA00022723"/>
    </source>
</evidence>
<dbReference type="AlphaFoldDB" id="A0A0S2SKS0"/>
<dbReference type="PANTHER" id="PTHR37425">
    <property type="match status" value="1"/>
</dbReference>
<sequence length="181" mass="20590">MLDKGMSRRQLLLGTGCLLTAGLLPQSALASRSTSHRALTVHNLNTGEQIEASYWENGRYLQDGLEELNHIFRDYRRNEVFAIDRKLFDQLYLLQHKLGRKGRIELISGYRSPATNRQKQRRSRGGAKRSYHMLGQAVDVRMPGVPLAHLRQAALQLRVGGVGYYPGDNFVHLDTGPVRHW</sequence>
<keyword evidence="6" id="KW-0378">Hydrolase</keyword>
<dbReference type="EMBL" id="CP013067">
    <property type="protein sequence ID" value="ALP42249.1"/>
    <property type="molecule type" value="Genomic_DNA"/>
</dbReference>
<keyword evidence="7" id="KW-0862">Zinc</keyword>
<dbReference type="SUPFAM" id="SSF55166">
    <property type="entry name" value="Hedgehog/DD-peptidase"/>
    <property type="match status" value="1"/>
</dbReference>
<dbReference type="Gene3D" id="3.30.1380.10">
    <property type="match status" value="1"/>
</dbReference>
<dbReference type="PANTHER" id="PTHR37425:SF1">
    <property type="entry name" value="OUTER MEMBRANE PROTEIN"/>
    <property type="match status" value="1"/>
</dbReference>
<keyword evidence="5 12" id="KW-0732">Signal</keyword>